<dbReference type="Proteomes" id="UP000193685">
    <property type="component" value="Unassembled WGS sequence"/>
</dbReference>
<keyword evidence="2" id="KW-1133">Transmembrane helix</keyword>
<proteinExistence type="predicted"/>
<feature type="transmembrane region" description="Helical" evidence="2">
    <location>
        <begin position="75"/>
        <end position="98"/>
    </location>
</feature>
<dbReference type="AlphaFoldDB" id="A0A1Y2FIW6"/>
<feature type="region of interest" description="Disordered" evidence="1">
    <location>
        <begin position="35"/>
        <end position="63"/>
    </location>
</feature>
<gene>
    <name evidence="3" type="ORF">BCR37DRAFT_392539</name>
</gene>
<feature type="transmembrane region" description="Helical" evidence="2">
    <location>
        <begin position="554"/>
        <end position="582"/>
    </location>
</feature>
<evidence type="ECO:0000256" key="1">
    <source>
        <dbReference type="SAM" id="MobiDB-lite"/>
    </source>
</evidence>
<evidence type="ECO:0000313" key="3">
    <source>
        <dbReference type="EMBL" id="ORY83196.1"/>
    </source>
</evidence>
<dbReference type="OMA" id="CPSQFNA"/>
<keyword evidence="2" id="KW-0812">Transmembrane</keyword>
<protein>
    <recommendedName>
        <fullName evidence="5">Transmembrane protein</fullName>
    </recommendedName>
</protein>
<accession>A0A1Y2FIW6</accession>
<evidence type="ECO:0000256" key="2">
    <source>
        <dbReference type="SAM" id="Phobius"/>
    </source>
</evidence>
<reference evidence="3 4" key="1">
    <citation type="submission" date="2016-07" db="EMBL/GenBank/DDBJ databases">
        <title>Pervasive Adenine N6-methylation of Active Genes in Fungi.</title>
        <authorList>
            <consortium name="DOE Joint Genome Institute"/>
            <person name="Mondo S.J."/>
            <person name="Dannebaum R.O."/>
            <person name="Kuo R.C."/>
            <person name="Labutti K."/>
            <person name="Haridas S."/>
            <person name="Kuo A."/>
            <person name="Salamov A."/>
            <person name="Ahrendt S.R."/>
            <person name="Lipzen A."/>
            <person name="Sullivan W."/>
            <person name="Andreopoulos W.B."/>
            <person name="Clum A."/>
            <person name="Lindquist E."/>
            <person name="Daum C."/>
            <person name="Ramamoorthy G.K."/>
            <person name="Gryganskyi A."/>
            <person name="Culley D."/>
            <person name="Magnuson J.K."/>
            <person name="James T.Y."/>
            <person name="O'Malley M.A."/>
            <person name="Stajich J.E."/>
            <person name="Spatafora J.W."/>
            <person name="Visel A."/>
            <person name="Grigoriev I.V."/>
        </authorList>
    </citation>
    <scope>NUCLEOTIDE SEQUENCE [LARGE SCALE GENOMIC DNA]</scope>
    <source>
        <strain evidence="3 4">12-1054</strain>
    </source>
</reference>
<dbReference type="GeneID" id="63787771"/>
<organism evidence="3 4">
    <name type="scientific">Protomyces lactucae-debilis</name>
    <dbReference type="NCBI Taxonomy" id="2754530"/>
    <lineage>
        <taxon>Eukaryota</taxon>
        <taxon>Fungi</taxon>
        <taxon>Dikarya</taxon>
        <taxon>Ascomycota</taxon>
        <taxon>Taphrinomycotina</taxon>
        <taxon>Taphrinomycetes</taxon>
        <taxon>Taphrinales</taxon>
        <taxon>Protomycetaceae</taxon>
        <taxon>Protomyces</taxon>
    </lineage>
</organism>
<dbReference type="STRING" id="56484.A0A1Y2FIW6"/>
<keyword evidence="2" id="KW-0472">Membrane</keyword>
<dbReference type="EMBL" id="MCFI01000008">
    <property type="protein sequence ID" value="ORY83196.1"/>
    <property type="molecule type" value="Genomic_DNA"/>
</dbReference>
<sequence length="715" mass="76726">MSTAHYASLLSNSTQLPTLERPSPSAFPQRFAAAPYHAPSQSGHQDEQRAQSNEPPAHTGKRFSTTQHYAVAPQIALLTLLVVAPTSSLAAAFYYVLFRYLDRIGEGYLYSTISANVPLFIGTITSTIMSMLSSVIMMLFAYRLAQLWINLEKQARFADLPTADQFALMMKMCSGGSLYVIFEFLVFASPFQMHPSGYGLQRKTVTERTRPILKWTIGVFSTTMLLTLAIQVADVWVHKTLSSATLVSSSNATGPLHPYSRTLRSACFDPDSNSRSVSFNGFVDDSCVFGSNGYLFDPIETFATTTNTSSLHVIANDGAMAYLRPAITSPNISYVAQTVGVSTTCQVITGSCPRQAVSSGYARFTCPSTYAGFSGLLFSNQIFETAMLNGTRVTNPFSLGGSGCFKAYAPSFANLSTSDFVDVANFNTGIYVGLPQSCTVLACEVSVYNLQFSSKPSGTAAPPIYELLQGSAVLANQSTTHALHGAIAQSYGADQISLGVTAAAVKANSSADFAAFVALAVSQTILGQSASVFEATNSLSEQETRTIIGTKARLVPVAVFLALQILLAVFCVLIALVSTFGVDKSRGKPILHMPRMPFQAGAHAVNNARLALIDVTTLVREHFGSDAVFPPMEITRPAFDAQHEQAVASAVGRSLSQPDLGEMAMFGQLSQGYTTSMRSRVASAEHLPRNLASQEEKQVEKTVVQEASPVDNQQA</sequence>
<comment type="caution">
    <text evidence="3">The sequence shown here is derived from an EMBL/GenBank/DDBJ whole genome shotgun (WGS) entry which is preliminary data.</text>
</comment>
<dbReference type="RefSeq" id="XP_040725777.1">
    <property type="nucleotide sequence ID" value="XM_040871172.1"/>
</dbReference>
<dbReference type="OrthoDB" id="3344043at2759"/>
<feature type="region of interest" description="Disordered" evidence="1">
    <location>
        <begin position="680"/>
        <end position="715"/>
    </location>
</feature>
<evidence type="ECO:0008006" key="5">
    <source>
        <dbReference type="Google" id="ProtNLM"/>
    </source>
</evidence>
<evidence type="ECO:0000313" key="4">
    <source>
        <dbReference type="Proteomes" id="UP000193685"/>
    </source>
</evidence>
<feature type="transmembrane region" description="Helical" evidence="2">
    <location>
        <begin position="165"/>
        <end position="191"/>
    </location>
</feature>
<name>A0A1Y2FIW6_PROLT</name>
<feature type="transmembrane region" description="Helical" evidence="2">
    <location>
        <begin position="119"/>
        <end position="145"/>
    </location>
</feature>
<feature type="transmembrane region" description="Helical" evidence="2">
    <location>
        <begin position="212"/>
        <end position="233"/>
    </location>
</feature>
<keyword evidence="4" id="KW-1185">Reference proteome</keyword>